<gene>
    <name evidence="1" type="ORF">N1851_034413</name>
</gene>
<keyword evidence="2" id="KW-1185">Reference proteome</keyword>
<protein>
    <submittedName>
        <fullName evidence="1">Uncharacterized protein</fullName>
    </submittedName>
</protein>
<sequence length="173" mass="18620">MFYLATPCSLPGPERIVATFKVALHVNPMQARTVPIWKGAMSPAWDQRGAPIERSQPFTTRQMNINPCTTMATQHDPGTGGYNSMDSTCTSHDTRASGPTANYTGSAGGPKELASYTGHITAWGGMDWSNPGAQFLSGTRLLMKTVSRIGTWVVVRVTFQILSVVADVKNSKG</sequence>
<dbReference type="Proteomes" id="UP001174136">
    <property type="component" value="Unassembled WGS sequence"/>
</dbReference>
<comment type="caution">
    <text evidence="1">The sequence shown here is derived from an EMBL/GenBank/DDBJ whole genome shotgun (WGS) entry which is preliminary data.</text>
</comment>
<dbReference type="AlphaFoldDB" id="A0AA47LZL7"/>
<reference evidence="1" key="1">
    <citation type="journal article" date="2023" name="Front. Mar. Sci.">
        <title>A new Merluccius polli reference genome to investigate the effects of global change in West African waters.</title>
        <authorList>
            <person name="Mateo J.L."/>
            <person name="Blanco-Fernandez C."/>
            <person name="Garcia-Vazquez E."/>
            <person name="Machado-Schiaffino G."/>
        </authorList>
    </citation>
    <scope>NUCLEOTIDE SEQUENCE</scope>
    <source>
        <strain evidence="1">C29</strain>
        <tissue evidence="1">Fin</tissue>
    </source>
</reference>
<proteinExistence type="predicted"/>
<dbReference type="EMBL" id="JAOPHQ010006598">
    <property type="protein sequence ID" value="KAK0130905.1"/>
    <property type="molecule type" value="Genomic_DNA"/>
</dbReference>
<organism evidence="1 2">
    <name type="scientific">Merluccius polli</name>
    <name type="common">Benguela hake</name>
    <name type="synonym">Merluccius cadenati</name>
    <dbReference type="NCBI Taxonomy" id="89951"/>
    <lineage>
        <taxon>Eukaryota</taxon>
        <taxon>Metazoa</taxon>
        <taxon>Chordata</taxon>
        <taxon>Craniata</taxon>
        <taxon>Vertebrata</taxon>
        <taxon>Euteleostomi</taxon>
        <taxon>Actinopterygii</taxon>
        <taxon>Neopterygii</taxon>
        <taxon>Teleostei</taxon>
        <taxon>Neoteleostei</taxon>
        <taxon>Acanthomorphata</taxon>
        <taxon>Zeiogadaria</taxon>
        <taxon>Gadariae</taxon>
        <taxon>Gadiformes</taxon>
        <taxon>Gadoidei</taxon>
        <taxon>Merlucciidae</taxon>
        <taxon>Merluccius</taxon>
    </lineage>
</organism>
<name>A0AA47LZL7_MERPO</name>
<evidence type="ECO:0000313" key="1">
    <source>
        <dbReference type="EMBL" id="KAK0130905.1"/>
    </source>
</evidence>
<accession>A0AA47LZL7</accession>
<evidence type="ECO:0000313" key="2">
    <source>
        <dbReference type="Proteomes" id="UP001174136"/>
    </source>
</evidence>